<accession>A0A6P6H0R6</accession>
<gene>
    <name evidence="3" type="primary">CUNH3orf85</name>
</gene>
<name>A0A6P6H0R6_PUMCO</name>
<evidence type="ECO:0000256" key="1">
    <source>
        <dbReference type="SAM" id="MobiDB-lite"/>
    </source>
</evidence>
<sequence length="110" mass="12460">MGYAATGQATEHTASPPAKRGINPLLRPVVLQEQAWRALGAPFLLEDPANQFLHLKRHIYLQDYWDPDGNPNMWGNTLADKAHETWTALKTIAQYYLNVNTFTFDMSTSQ</sequence>
<proteinExistence type="predicted"/>
<organism evidence="2 3">
    <name type="scientific">Puma concolor</name>
    <name type="common">Mountain lion</name>
    <name type="synonym">Felis concolor</name>
    <dbReference type="NCBI Taxonomy" id="9696"/>
    <lineage>
        <taxon>Eukaryota</taxon>
        <taxon>Metazoa</taxon>
        <taxon>Chordata</taxon>
        <taxon>Craniata</taxon>
        <taxon>Vertebrata</taxon>
        <taxon>Euteleostomi</taxon>
        <taxon>Mammalia</taxon>
        <taxon>Eutheria</taxon>
        <taxon>Laurasiatheria</taxon>
        <taxon>Carnivora</taxon>
        <taxon>Feliformia</taxon>
        <taxon>Felidae</taxon>
        <taxon>Felinae</taxon>
        <taxon>Puma</taxon>
    </lineage>
</organism>
<dbReference type="RefSeq" id="XP_025769305.1">
    <property type="nucleotide sequence ID" value="XM_025913520.1"/>
</dbReference>
<dbReference type="Proteomes" id="UP000515131">
    <property type="component" value="Unplaced"/>
</dbReference>
<protein>
    <submittedName>
        <fullName evidence="3">Uncharacterized protein C3orf85 homolog</fullName>
    </submittedName>
</protein>
<keyword evidence="2" id="KW-1185">Reference proteome</keyword>
<evidence type="ECO:0000313" key="2">
    <source>
        <dbReference type="Proteomes" id="UP000515131"/>
    </source>
</evidence>
<dbReference type="CTD" id="113409786"/>
<dbReference type="GeneID" id="112849854"/>
<reference evidence="3" key="1">
    <citation type="submission" date="2025-08" db="UniProtKB">
        <authorList>
            <consortium name="RefSeq"/>
        </authorList>
    </citation>
    <scope>IDENTIFICATION</scope>
    <source>
        <tissue evidence="3">Blood</tissue>
    </source>
</reference>
<feature type="region of interest" description="Disordered" evidence="1">
    <location>
        <begin position="1"/>
        <end position="22"/>
    </location>
</feature>
<dbReference type="AlphaFoldDB" id="A0A6P6H0R6"/>
<evidence type="ECO:0000313" key="3">
    <source>
        <dbReference type="RefSeq" id="XP_025769305.1"/>
    </source>
</evidence>
<dbReference type="KEGG" id="pcoo:112849854"/>